<dbReference type="AlphaFoldDB" id="A0A365PCL7"/>
<sequence length="143" mass="16058">MGEGSDRHELEERRAALRRLLPVVERLRGLDGVTWAGGQRHRNGVYLVRYPTYDEDTLAVMEAFGGGVLTRHGYLDELERRGLSDGSLTDLTGLAERSDEDLTRALLTWVVRSERFVDGAIAESLTEGSLVALLDRLQELYEL</sequence>
<dbReference type="GeneID" id="36307923"/>
<name>A0A365PCL7_9ACTN</name>
<protein>
    <submittedName>
        <fullName evidence="1">Uncharacterized protein</fullName>
    </submittedName>
</protein>
<dbReference type="Proteomes" id="UP000252187">
    <property type="component" value="Unassembled WGS sequence"/>
</dbReference>
<proteinExistence type="predicted"/>
<evidence type="ECO:0000313" key="1">
    <source>
        <dbReference type="EMBL" id="RBA39148.1"/>
    </source>
</evidence>
<reference evidence="1 2" key="1">
    <citation type="submission" date="2018-06" db="EMBL/GenBank/DDBJ databases">
        <title>Whole genome sequencing of four bacterial strains from South Shetland trench revealing bio-synthetic gene clusters.</title>
        <authorList>
            <person name="Abdel-Mageed W.M."/>
            <person name="Lehri B."/>
            <person name="Jarmusch S.A."/>
            <person name="Miranda K."/>
            <person name="Goodfellow M."/>
            <person name="Jaspars M."/>
            <person name="Karlyshev A.V."/>
        </authorList>
    </citation>
    <scope>NUCLEOTIDE SEQUENCE [LARGE SCALE GENOMIC DNA]</scope>
    <source>
        <strain evidence="1 2">SST1</strain>
    </source>
</reference>
<dbReference type="RefSeq" id="WP_069389948.1">
    <property type="nucleotide sequence ID" value="NZ_JALXXI010000001.1"/>
</dbReference>
<evidence type="ECO:0000313" key="2">
    <source>
        <dbReference type="Proteomes" id="UP000252187"/>
    </source>
</evidence>
<organism evidence="1 2">
    <name type="scientific">Dietzia maris</name>
    <dbReference type="NCBI Taxonomy" id="37915"/>
    <lineage>
        <taxon>Bacteria</taxon>
        <taxon>Bacillati</taxon>
        <taxon>Actinomycetota</taxon>
        <taxon>Actinomycetes</taxon>
        <taxon>Mycobacteriales</taxon>
        <taxon>Dietziaceae</taxon>
        <taxon>Dietzia</taxon>
    </lineage>
</organism>
<gene>
    <name evidence="1" type="ORF">DQ226_03900</name>
</gene>
<dbReference type="InterPro" id="IPR045425">
    <property type="entry name" value="DUF6508"/>
</dbReference>
<dbReference type="EMBL" id="QNTT01000006">
    <property type="protein sequence ID" value="RBA39148.1"/>
    <property type="molecule type" value="Genomic_DNA"/>
</dbReference>
<accession>A0A365PCL7</accession>
<dbReference type="Pfam" id="PF20118">
    <property type="entry name" value="DUF6508"/>
    <property type="match status" value="1"/>
</dbReference>
<comment type="caution">
    <text evidence="1">The sequence shown here is derived from an EMBL/GenBank/DDBJ whole genome shotgun (WGS) entry which is preliminary data.</text>
</comment>